<comment type="subunit">
    <text evidence="2">Homotrimer.</text>
</comment>
<dbReference type="CDD" id="cd00342">
    <property type="entry name" value="gram_neg_porins"/>
    <property type="match status" value="1"/>
</dbReference>
<accession>A0A0G2SJP1</accession>
<dbReference type="InterPro" id="IPR050298">
    <property type="entry name" value="Gram-neg_bact_OMP"/>
</dbReference>
<dbReference type="InterPro" id="IPR023614">
    <property type="entry name" value="Porin_dom_sf"/>
</dbReference>
<dbReference type="GO" id="GO:0046930">
    <property type="term" value="C:pore complex"/>
    <property type="evidence" value="ECO:0007669"/>
    <property type="project" value="UniProtKB-KW"/>
</dbReference>
<protein>
    <submittedName>
        <fullName evidence="13">Porin</fullName>
    </submittedName>
</protein>
<keyword evidence="3" id="KW-0813">Transport</keyword>
<evidence type="ECO:0000256" key="4">
    <source>
        <dbReference type="ARBA" id="ARBA00022452"/>
    </source>
</evidence>
<dbReference type="AlphaFoldDB" id="A0A0G2SJP1"/>
<evidence type="ECO:0000256" key="5">
    <source>
        <dbReference type="ARBA" id="ARBA00022692"/>
    </source>
</evidence>
<proteinExistence type="predicted"/>
<dbReference type="EMBL" id="KJ818849">
    <property type="protein sequence ID" value="AJQ20737.1"/>
    <property type="molecule type" value="Genomic_DNA"/>
</dbReference>
<evidence type="ECO:0000256" key="1">
    <source>
        <dbReference type="ARBA" id="ARBA00004571"/>
    </source>
</evidence>
<comment type="subcellular location">
    <subcellularLocation>
        <location evidence="1">Cell outer membrane</location>
        <topology evidence="1">Multi-pass membrane protein</topology>
    </subcellularLocation>
</comment>
<evidence type="ECO:0000256" key="2">
    <source>
        <dbReference type="ARBA" id="ARBA00011233"/>
    </source>
</evidence>
<keyword evidence="5" id="KW-0812">Transmembrane</keyword>
<evidence type="ECO:0000313" key="13">
    <source>
        <dbReference type="EMBL" id="AJQ20737.1"/>
    </source>
</evidence>
<dbReference type="Gene3D" id="2.40.160.10">
    <property type="entry name" value="Porin"/>
    <property type="match status" value="1"/>
</dbReference>
<keyword evidence="8" id="KW-0626">Porin</keyword>
<organism evidence="13">
    <name type="scientific">Alishewanella sp. HW16</name>
    <dbReference type="NCBI Taxonomy" id="1208711"/>
    <lineage>
        <taxon>Bacteria</taxon>
        <taxon>Pseudomonadati</taxon>
        <taxon>Pseudomonadota</taxon>
        <taxon>Gammaproteobacteria</taxon>
        <taxon>Alteromonadales</taxon>
        <taxon>Alteromonadaceae</taxon>
        <taxon>Alishewanella</taxon>
    </lineage>
</organism>
<name>A0A0G2SJP1_9ALTE</name>
<dbReference type="SUPFAM" id="SSF56935">
    <property type="entry name" value="Porins"/>
    <property type="match status" value="1"/>
</dbReference>
<evidence type="ECO:0000256" key="7">
    <source>
        <dbReference type="ARBA" id="ARBA00023065"/>
    </source>
</evidence>
<keyword evidence="7" id="KW-0406">Ion transport</keyword>
<dbReference type="GO" id="GO:0015288">
    <property type="term" value="F:porin activity"/>
    <property type="evidence" value="ECO:0007669"/>
    <property type="project" value="UniProtKB-KW"/>
</dbReference>
<keyword evidence="9" id="KW-0472">Membrane</keyword>
<feature type="domain" description="Porin" evidence="12">
    <location>
        <begin position="16"/>
        <end position="310"/>
    </location>
</feature>
<feature type="signal peptide" evidence="11">
    <location>
        <begin position="1"/>
        <end position="22"/>
    </location>
</feature>
<dbReference type="GO" id="GO:0009279">
    <property type="term" value="C:cell outer membrane"/>
    <property type="evidence" value="ECO:0007669"/>
    <property type="project" value="UniProtKB-SubCell"/>
</dbReference>
<evidence type="ECO:0000259" key="12">
    <source>
        <dbReference type="Pfam" id="PF13609"/>
    </source>
</evidence>
<evidence type="ECO:0000256" key="10">
    <source>
        <dbReference type="ARBA" id="ARBA00023237"/>
    </source>
</evidence>
<reference evidence="13" key="1">
    <citation type="submission" date="2014-05" db="EMBL/GenBank/DDBJ databases">
        <title>Identification and characterization of a chromate resistance determinant in a Cr(VI)-hyper-resistant bacterium Alishewanella sp. HW16.</title>
        <authorList>
            <person name="Li L."/>
        </authorList>
    </citation>
    <scope>NUCLEOTIDE SEQUENCE</scope>
    <source>
        <strain evidence="13">HW16</strain>
    </source>
</reference>
<dbReference type="PANTHER" id="PTHR34501">
    <property type="entry name" value="PROTEIN YDDL-RELATED"/>
    <property type="match status" value="1"/>
</dbReference>
<dbReference type="InterPro" id="IPR033900">
    <property type="entry name" value="Gram_neg_porin_domain"/>
</dbReference>
<evidence type="ECO:0000256" key="6">
    <source>
        <dbReference type="ARBA" id="ARBA00022729"/>
    </source>
</evidence>
<keyword evidence="10" id="KW-0998">Cell outer membrane</keyword>
<dbReference type="Pfam" id="PF13609">
    <property type="entry name" value="Porin_4"/>
    <property type="match status" value="1"/>
</dbReference>
<sequence>MKLNPKTTLLLLTFPLVPLSHAADFKFYGLAHISVDHQDNGEKSGLNVSSNSSRIGVSATHQLESGLKVIAQVETLVRLDEGGNGSSYFDARDTFLGLEGDLGLFRIGYFDTPMKKVRSRTDFLGDKIGDARNIVAGGGVNLDKRLRNGIHYQSPTKQNLTFDLHYSSNDSTGSTVENEDDAISTSVTYNASGLLLILAYERQNQLPDALGNERAASTGVRLGARYKINDSWQISGLIQQTQDFSGGDRDAWGLGVSYALSAYEISTQYYRAGNGDSNNSDADMIAFGVSRTMDKALSLYTSMAFTNNSEAASFNVAGDGHGKRLTISPGSDPFAFSVGAIYRF</sequence>
<evidence type="ECO:0000256" key="11">
    <source>
        <dbReference type="SAM" id="SignalP"/>
    </source>
</evidence>
<dbReference type="PANTHER" id="PTHR34501:SF9">
    <property type="entry name" value="MAJOR OUTER MEMBRANE PROTEIN P.IA"/>
    <property type="match status" value="1"/>
</dbReference>
<keyword evidence="6 11" id="KW-0732">Signal</keyword>
<feature type="chain" id="PRO_5005182260" evidence="11">
    <location>
        <begin position="23"/>
        <end position="344"/>
    </location>
</feature>
<evidence type="ECO:0000256" key="8">
    <source>
        <dbReference type="ARBA" id="ARBA00023114"/>
    </source>
</evidence>
<evidence type="ECO:0000256" key="3">
    <source>
        <dbReference type="ARBA" id="ARBA00022448"/>
    </source>
</evidence>
<evidence type="ECO:0000256" key="9">
    <source>
        <dbReference type="ARBA" id="ARBA00023136"/>
    </source>
</evidence>
<dbReference type="GO" id="GO:0006811">
    <property type="term" value="P:monoatomic ion transport"/>
    <property type="evidence" value="ECO:0007669"/>
    <property type="project" value="UniProtKB-KW"/>
</dbReference>
<keyword evidence="4" id="KW-1134">Transmembrane beta strand</keyword>